<gene>
    <name evidence="1" type="ORF">Fcan01_11155</name>
</gene>
<name>A0A226EC73_FOLCA</name>
<dbReference type="AlphaFoldDB" id="A0A226EC73"/>
<reference evidence="1 2" key="1">
    <citation type="submission" date="2015-12" db="EMBL/GenBank/DDBJ databases">
        <title>The genome of Folsomia candida.</title>
        <authorList>
            <person name="Faddeeva A."/>
            <person name="Derks M.F."/>
            <person name="Anvar Y."/>
            <person name="Smit S."/>
            <person name="Van Straalen N."/>
            <person name="Roelofs D."/>
        </authorList>
    </citation>
    <scope>NUCLEOTIDE SEQUENCE [LARGE SCALE GENOMIC DNA]</scope>
    <source>
        <strain evidence="1 2">VU population</strain>
        <tissue evidence="1">Whole body</tissue>
    </source>
</reference>
<protein>
    <submittedName>
        <fullName evidence="1">Uncharacterized protein</fullName>
    </submittedName>
</protein>
<dbReference type="EMBL" id="LNIX01000005">
    <property type="protein sequence ID" value="OXA55050.1"/>
    <property type="molecule type" value="Genomic_DNA"/>
</dbReference>
<evidence type="ECO:0000313" key="2">
    <source>
        <dbReference type="Proteomes" id="UP000198287"/>
    </source>
</evidence>
<dbReference type="Proteomes" id="UP000198287">
    <property type="component" value="Unassembled WGS sequence"/>
</dbReference>
<organism evidence="1 2">
    <name type="scientific">Folsomia candida</name>
    <name type="common">Springtail</name>
    <dbReference type="NCBI Taxonomy" id="158441"/>
    <lineage>
        <taxon>Eukaryota</taxon>
        <taxon>Metazoa</taxon>
        <taxon>Ecdysozoa</taxon>
        <taxon>Arthropoda</taxon>
        <taxon>Hexapoda</taxon>
        <taxon>Collembola</taxon>
        <taxon>Entomobryomorpha</taxon>
        <taxon>Isotomoidea</taxon>
        <taxon>Isotomidae</taxon>
        <taxon>Proisotominae</taxon>
        <taxon>Folsomia</taxon>
    </lineage>
</organism>
<accession>A0A226EC73</accession>
<sequence length="237" mass="27768">MVYRGGVAEERLHHNYQLRIGDLRGENIRTLLAHDEEEIVGFIPRIPKGEWVRELTQKKIQLTDYTSSSPEIEVLVGNDYEGMLLTGQIASLKCGVTAVQYVWGWALSGRRPTSLRSTAVSLLACQSPVAVKRESQSEDNKASRHAVCLPWRVRPTATSEEVEERPIKRRRKRRYFPHPRSHFNPADLPYRGHPQRELIESRWKMERPNVRWWEGMEWRRSKPRYRDKSTNNNNNNK</sequence>
<evidence type="ECO:0000313" key="1">
    <source>
        <dbReference type="EMBL" id="OXA55050.1"/>
    </source>
</evidence>
<comment type="caution">
    <text evidence="1">The sequence shown here is derived from an EMBL/GenBank/DDBJ whole genome shotgun (WGS) entry which is preliminary data.</text>
</comment>
<proteinExistence type="predicted"/>
<keyword evidence="2" id="KW-1185">Reference proteome</keyword>